<evidence type="ECO:0000256" key="7">
    <source>
        <dbReference type="ARBA" id="ARBA00022679"/>
    </source>
</evidence>
<evidence type="ECO:0000256" key="3">
    <source>
        <dbReference type="ARBA" id="ARBA00001907"/>
    </source>
</evidence>
<proteinExistence type="inferred from homology"/>
<keyword evidence="7" id="KW-0808">Transferase</keyword>
<keyword evidence="8" id="KW-0012">Acyltransferase</keyword>
<protein>
    <recommendedName>
        <fullName evidence="6">Phthiocerol/phthiodiolone dimycocerosyl transferase</fullName>
        <ecNumber evidence="5">2.3.1.282</ecNumber>
    </recommendedName>
    <alternativeName>
        <fullName evidence="11">Acyltransferase PapA5</fullName>
    </alternativeName>
    <alternativeName>
        <fullName evidence="9">Phthiocerol/phthiodiolone O-acyltransferase</fullName>
    </alternativeName>
    <alternativeName>
        <fullName evidence="10">Polyketide synthase-associated protein A5</fullName>
    </alternativeName>
</protein>
<evidence type="ECO:0000256" key="9">
    <source>
        <dbReference type="ARBA" id="ARBA00030465"/>
    </source>
</evidence>
<comment type="catalytic activity">
    <reaction evidence="3">
        <text>2 a mycocerosyl-[mycocerosic acid synthase] + a phthiodiolone = a dimycocerosyl phthiodiolone + 2 holo-[mycocerosic acid synthase].</text>
        <dbReference type="EC" id="2.3.1.282"/>
    </reaction>
</comment>
<dbReference type="InterPro" id="IPR031641">
    <property type="entry name" value="PapA_C"/>
</dbReference>
<dbReference type="Gene3D" id="3.30.559.10">
    <property type="entry name" value="Chloramphenicol acetyltransferase-like domain"/>
    <property type="match status" value="1"/>
</dbReference>
<evidence type="ECO:0000259" key="12">
    <source>
        <dbReference type="Pfam" id="PF16911"/>
    </source>
</evidence>
<organism evidence="13 14">
    <name type="scientific">Saccharopolyspora aridisoli</name>
    <dbReference type="NCBI Taxonomy" id="2530385"/>
    <lineage>
        <taxon>Bacteria</taxon>
        <taxon>Bacillati</taxon>
        <taxon>Actinomycetota</taxon>
        <taxon>Actinomycetes</taxon>
        <taxon>Pseudonocardiales</taxon>
        <taxon>Pseudonocardiaceae</taxon>
        <taxon>Saccharopolyspora</taxon>
    </lineage>
</organism>
<dbReference type="Pfam" id="PF16911">
    <property type="entry name" value="PapA_C"/>
    <property type="match status" value="1"/>
</dbReference>
<evidence type="ECO:0000256" key="11">
    <source>
        <dbReference type="ARBA" id="ARBA00033407"/>
    </source>
</evidence>
<comment type="similarity">
    <text evidence="4">Belongs to the acyltransferase PapA5 family.</text>
</comment>
<dbReference type="AlphaFoldDB" id="A0A4R4UVV6"/>
<dbReference type="Gene3D" id="3.30.559.30">
    <property type="entry name" value="Nonribosomal peptide synthetase, condensation domain"/>
    <property type="match status" value="1"/>
</dbReference>
<dbReference type="GO" id="GO:0016746">
    <property type="term" value="F:acyltransferase activity"/>
    <property type="evidence" value="ECO:0007669"/>
    <property type="project" value="UniProtKB-KW"/>
</dbReference>
<gene>
    <name evidence="13" type="ORF">E1161_12290</name>
</gene>
<dbReference type="OrthoDB" id="3318646at2"/>
<sequence length="424" mass="45495">MRRALCPVEALYVGQRSRAVLSCEVRGRIDAALLARAFDEVIAEHPTLRARIVPDGAGHAFALLGAEERPRLNVRTGVDTAHGDELNDPLPVGGPLVRATLASDPAESAQQRHILVISVDHAVIDGHSAIAMQNAVWDRYRALVNGEPTAAPAREPGWPAPISSLLPPADEAVTAEHLRERLAEVRRYPVELLPYDGSGSGGRIEIRRLLLDAERTTALREFARAAGVSAHGLISAALLSVARARFDGDAPRVLGCLSPVDLRSRLVPPVPHTEMVAAVATHLHALPVAANPDPVALAREVTAHLRGAIARGEHLHDMRITPEVMRNPALQTATVIATNMGAVPGPRLPAGLELTDVRLVPGREHYFPQAGRSPLMACVVSFDGRLAVELPHHTACFSARFMRAFRDDLRSALLSLSAPNQLPA</sequence>
<dbReference type="PANTHER" id="PTHR28037:SF1">
    <property type="entry name" value="ALCOHOL O-ACETYLTRANSFERASE 1-RELATED"/>
    <property type="match status" value="1"/>
</dbReference>
<evidence type="ECO:0000313" key="13">
    <source>
        <dbReference type="EMBL" id="TDC92863.1"/>
    </source>
</evidence>
<evidence type="ECO:0000256" key="8">
    <source>
        <dbReference type="ARBA" id="ARBA00023315"/>
    </source>
</evidence>
<evidence type="ECO:0000256" key="2">
    <source>
        <dbReference type="ARBA" id="ARBA00000625"/>
    </source>
</evidence>
<evidence type="ECO:0000256" key="4">
    <source>
        <dbReference type="ARBA" id="ARBA00006558"/>
    </source>
</evidence>
<dbReference type="SUPFAM" id="SSF52777">
    <property type="entry name" value="CoA-dependent acyltransferases"/>
    <property type="match status" value="2"/>
</dbReference>
<feature type="domain" description="Phthiocerol/phthiodiolone dimycocerosyl transferase C-terminal" evidence="12">
    <location>
        <begin position="202"/>
        <end position="390"/>
    </location>
</feature>
<comment type="catalytic activity">
    <reaction evidence="1">
        <text>2 a mycocerosyl-[mycocerosic acid synthase] + a phthiocerol = a dimycocerosyl phthiocerol + 2 holo-[mycocerosic acid synthase].</text>
        <dbReference type="EC" id="2.3.1.282"/>
    </reaction>
</comment>
<evidence type="ECO:0000256" key="10">
    <source>
        <dbReference type="ARBA" id="ARBA00032317"/>
    </source>
</evidence>
<reference evidence="13 14" key="1">
    <citation type="submission" date="2019-03" db="EMBL/GenBank/DDBJ databases">
        <title>Draft genome sequences of novel Actinobacteria.</title>
        <authorList>
            <person name="Sahin N."/>
            <person name="Ay H."/>
            <person name="Saygin H."/>
        </authorList>
    </citation>
    <scope>NUCLEOTIDE SEQUENCE [LARGE SCALE GENOMIC DNA]</scope>
    <source>
        <strain evidence="13 14">16K404</strain>
    </source>
</reference>
<keyword evidence="13" id="KW-0418">Kinase</keyword>
<dbReference type="InterPro" id="IPR023213">
    <property type="entry name" value="CAT-like_dom_sf"/>
</dbReference>
<accession>A0A4R4UVV6</accession>
<evidence type="ECO:0000256" key="1">
    <source>
        <dbReference type="ARBA" id="ARBA00000026"/>
    </source>
</evidence>
<evidence type="ECO:0000256" key="5">
    <source>
        <dbReference type="ARBA" id="ARBA00012866"/>
    </source>
</evidence>
<name>A0A4R4UVV6_9PSEU</name>
<keyword evidence="14" id="KW-1185">Reference proteome</keyword>
<dbReference type="Proteomes" id="UP000294744">
    <property type="component" value="Unassembled WGS sequence"/>
</dbReference>
<comment type="catalytic activity">
    <reaction evidence="2">
        <text>2 a mycocerosyl-[mycocerosic acid synthase] + a phenolphthiocerol = a dimycocerosyl phenolphthiocerol + 2 holo-[mycocerosic acid synthase].</text>
        <dbReference type="EC" id="2.3.1.282"/>
    </reaction>
</comment>
<comment type="caution">
    <text evidence="13">The sequence shown here is derived from an EMBL/GenBank/DDBJ whole genome shotgun (WGS) entry which is preliminary data.</text>
</comment>
<dbReference type="InterPro" id="IPR052058">
    <property type="entry name" value="Alcohol_O-acetyltransferase"/>
</dbReference>
<dbReference type="PANTHER" id="PTHR28037">
    <property type="entry name" value="ALCOHOL O-ACETYLTRANSFERASE 1-RELATED"/>
    <property type="match status" value="1"/>
</dbReference>
<dbReference type="RefSeq" id="WP_132622764.1">
    <property type="nucleotide sequence ID" value="NZ_SMKV01000012.1"/>
</dbReference>
<dbReference type="GO" id="GO:0016301">
    <property type="term" value="F:kinase activity"/>
    <property type="evidence" value="ECO:0007669"/>
    <property type="project" value="UniProtKB-KW"/>
</dbReference>
<dbReference type="EMBL" id="SMKV01000012">
    <property type="protein sequence ID" value="TDC92863.1"/>
    <property type="molecule type" value="Genomic_DNA"/>
</dbReference>
<dbReference type="EC" id="2.3.1.282" evidence="5"/>
<evidence type="ECO:0000313" key="14">
    <source>
        <dbReference type="Proteomes" id="UP000294744"/>
    </source>
</evidence>
<evidence type="ECO:0000256" key="6">
    <source>
        <dbReference type="ARBA" id="ARBA00013449"/>
    </source>
</evidence>